<keyword evidence="1" id="KW-0812">Transmembrane</keyword>
<feature type="transmembrane region" description="Helical" evidence="1">
    <location>
        <begin position="35"/>
        <end position="54"/>
    </location>
</feature>
<evidence type="ECO:0000313" key="2">
    <source>
        <dbReference type="EMBL" id="PIT62286.1"/>
    </source>
</evidence>
<dbReference type="Proteomes" id="UP000231094">
    <property type="component" value="Unassembled WGS sequence"/>
</dbReference>
<feature type="transmembrane region" description="Helical" evidence="1">
    <location>
        <begin position="66"/>
        <end position="86"/>
    </location>
</feature>
<accession>A0A2N9Y3R9</accession>
<dbReference type="AlphaFoldDB" id="A0A2N9Y3R9"/>
<keyword evidence="1" id="KW-1133">Transmembrane helix</keyword>
<protein>
    <submittedName>
        <fullName evidence="2">Uncharacterized protein</fullName>
    </submittedName>
</protein>
<dbReference type="PROSITE" id="PS51257">
    <property type="entry name" value="PROKAR_LIPOPROTEIN"/>
    <property type="match status" value="1"/>
</dbReference>
<feature type="transmembrane region" description="Helical" evidence="1">
    <location>
        <begin position="7"/>
        <end position="29"/>
    </location>
</feature>
<organism evidence="2 3">
    <name type="scientific">Snodgrassella alvi</name>
    <dbReference type="NCBI Taxonomy" id="1196083"/>
    <lineage>
        <taxon>Bacteria</taxon>
        <taxon>Pseudomonadati</taxon>
        <taxon>Pseudomonadota</taxon>
        <taxon>Betaproteobacteria</taxon>
        <taxon>Neisseriales</taxon>
        <taxon>Neisseriaceae</taxon>
        <taxon>Snodgrassella</taxon>
    </lineage>
</organism>
<keyword evidence="1" id="KW-0472">Membrane</keyword>
<evidence type="ECO:0000313" key="3">
    <source>
        <dbReference type="Proteomes" id="UP000231094"/>
    </source>
</evidence>
<name>A0A2N9Y3R9_9NEIS</name>
<dbReference type="EMBL" id="MEIV01000051">
    <property type="protein sequence ID" value="PIT62286.1"/>
    <property type="molecule type" value="Genomic_DNA"/>
</dbReference>
<gene>
    <name evidence="2" type="ORF">BHC47_04050</name>
</gene>
<reference evidence="2 3" key="1">
    <citation type="journal article" date="2017" name="MBio">
        <title>Type VI secretion-mediated competition in the bee gut microbiome.</title>
        <authorList>
            <person name="Steele M.I."/>
            <person name="Kwong W.K."/>
            <person name="Powell J.E."/>
            <person name="Whiteley M."/>
            <person name="Moran N.A."/>
        </authorList>
    </citation>
    <scope>NUCLEOTIDE SEQUENCE [LARGE SCALE GENOMIC DNA]</scope>
    <source>
        <strain evidence="2 3">PEB0171</strain>
    </source>
</reference>
<evidence type="ECO:0000256" key="1">
    <source>
        <dbReference type="SAM" id="Phobius"/>
    </source>
</evidence>
<proteinExistence type="predicted"/>
<comment type="caution">
    <text evidence="2">The sequence shown here is derived from an EMBL/GenBank/DDBJ whole genome shotgun (WGS) entry which is preliminary data.</text>
</comment>
<sequence length="92" mass="10964">MNRRKQSFFEASIFTIVMMGFSCLMQRSWPDVNNVWLLTWVAHWLFIFIALWLFDIIAVSTTSAVVYSLVVCIGYYYFESHIFALVEHWLNK</sequence>